<dbReference type="AlphaFoldDB" id="A0A239CJ80"/>
<dbReference type="Proteomes" id="UP000198426">
    <property type="component" value="Unassembled WGS sequence"/>
</dbReference>
<dbReference type="InterPro" id="IPR027417">
    <property type="entry name" value="P-loop_NTPase"/>
</dbReference>
<dbReference type="InterPro" id="IPR005331">
    <property type="entry name" value="Sulfotransferase"/>
</dbReference>
<dbReference type="RefSeq" id="WP_089230766.1">
    <property type="nucleotide sequence ID" value="NZ_FZOY01000001.1"/>
</dbReference>
<dbReference type="Pfam" id="PF03567">
    <property type="entry name" value="Sulfotransfer_2"/>
    <property type="match status" value="1"/>
</dbReference>
<dbReference type="EMBL" id="FZOY01000001">
    <property type="protein sequence ID" value="SNS19413.1"/>
    <property type="molecule type" value="Genomic_DNA"/>
</dbReference>
<dbReference type="SUPFAM" id="SSF52540">
    <property type="entry name" value="P-loop containing nucleoside triphosphate hydrolases"/>
    <property type="match status" value="1"/>
</dbReference>
<accession>A0A239CJ80</accession>
<reference evidence="1 2" key="1">
    <citation type="submission" date="2017-06" db="EMBL/GenBank/DDBJ databases">
        <authorList>
            <person name="Kim H.J."/>
            <person name="Triplett B.A."/>
        </authorList>
    </citation>
    <scope>NUCLEOTIDE SEQUENCE [LARGE SCALE GENOMIC DNA]</scope>
    <source>
        <strain evidence="1 2">DSM 29339</strain>
    </source>
</reference>
<dbReference type="OrthoDB" id="554104at2"/>
<dbReference type="GO" id="GO:0016020">
    <property type="term" value="C:membrane"/>
    <property type="evidence" value="ECO:0007669"/>
    <property type="project" value="InterPro"/>
</dbReference>
<keyword evidence="1" id="KW-0808">Transferase</keyword>
<gene>
    <name evidence="1" type="ORF">SAMN05421757_101287</name>
</gene>
<keyword evidence="2" id="KW-1185">Reference proteome</keyword>
<dbReference type="Gene3D" id="3.40.50.300">
    <property type="entry name" value="P-loop containing nucleotide triphosphate hydrolases"/>
    <property type="match status" value="1"/>
</dbReference>
<proteinExistence type="predicted"/>
<name>A0A239CJ80_9RHOB</name>
<evidence type="ECO:0000313" key="2">
    <source>
        <dbReference type="Proteomes" id="UP000198426"/>
    </source>
</evidence>
<evidence type="ECO:0000313" key="1">
    <source>
        <dbReference type="EMBL" id="SNS19413.1"/>
    </source>
</evidence>
<dbReference type="GO" id="GO:0008146">
    <property type="term" value="F:sulfotransferase activity"/>
    <property type="evidence" value="ECO:0007669"/>
    <property type="project" value="InterPro"/>
</dbReference>
<sequence length="288" mass="32283">MIDTPDRGPKQVTAAEIDPLPLIDPERKLVLITNAKCGGTSLKDGFFKMLDLPVSPLKALSLARRLSPGFAWDFHIGTGARRYRSLAAGQAVGEFTGFYVRRISRPLLDAARGPDWRKIAVVRDPFARSVSAFLEKFCTDNRNRPWVAEVTAAAGHDGTITYRQFVHYLATTDNSTVNRHWRRQTYVIDFFGEVEMVRLEHLAEDIAALDPPLPAALQEPPARNVSPYAAGAPWVESGTAAADIDNVTLLELRARREPTPRPEDFLAPELRDSLQRVYARDFERLPYE</sequence>
<organism evidence="1 2">
    <name type="scientific">Tropicimonas sediminicola</name>
    <dbReference type="NCBI Taxonomy" id="1031541"/>
    <lineage>
        <taxon>Bacteria</taxon>
        <taxon>Pseudomonadati</taxon>
        <taxon>Pseudomonadota</taxon>
        <taxon>Alphaproteobacteria</taxon>
        <taxon>Rhodobacterales</taxon>
        <taxon>Roseobacteraceae</taxon>
        <taxon>Tropicimonas</taxon>
    </lineage>
</organism>
<protein>
    <submittedName>
        <fullName evidence="1">Sulfotransferase family protein</fullName>
    </submittedName>
</protein>